<keyword evidence="2 3" id="KW-0802">TPR repeat</keyword>
<evidence type="ECO:0000313" key="6">
    <source>
        <dbReference type="Proteomes" id="UP000285864"/>
    </source>
</evidence>
<dbReference type="InterPro" id="IPR019734">
    <property type="entry name" value="TPR_rpt"/>
</dbReference>
<dbReference type="PROSITE" id="PS50005">
    <property type="entry name" value="TPR"/>
    <property type="match status" value="5"/>
</dbReference>
<feature type="repeat" description="TPR" evidence="3">
    <location>
        <begin position="657"/>
        <end position="690"/>
    </location>
</feature>
<evidence type="ECO:0000256" key="2">
    <source>
        <dbReference type="ARBA" id="ARBA00022803"/>
    </source>
</evidence>
<dbReference type="RefSeq" id="WP_118482907.1">
    <property type="nucleotide sequence ID" value="NZ_QRUU01000004.1"/>
</dbReference>
<name>A0A412GXQ2_9BACT</name>
<comment type="caution">
    <text evidence="5">The sequence shown here is derived from an EMBL/GenBank/DDBJ whole genome shotgun (WGS) entry which is preliminary data.</text>
</comment>
<dbReference type="GO" id="GO:0046813">
    <property type="term" value="P:receptor-mediated virion attachment to host cell"/>
    <property type="evidence" value="ECO:0007669"/>
    <property type="project" value="TreeGrafter"/>
</dbReference>
<dbReference type="PANTHER" id="PTHR44858:SF1">
    <property type="entry name" value="UDP-N-ACETYLGLUCOSAMINE--PEPTIDE N-ACETYLGLUCOSAMINYLTRANSFERASE SPINDLY-RELATED"/>
    <property type="match status" value="1"/>
</dbReference>
<feature type="chain" id="PRO_5018998467" evidence="4">
    <location>
        <begin position="23"/>
        <end position="1007"/>
    </location>
</feature>
<accession>A0A412GXQ2</accession>
<keyword evidence="4" id="KW-0732">Signal</keyword>
<dbReference type="SMART" id="SM00028">
    <property type="entry name" value="TPR"/>
    <property type="match status" value="10"/>
</dbReference>
<gene>
    <name evidence="5" type="ORF">DWY20_01570</name>
</gene>
<dbReference type="SUPFAM" id="SSF48452">
    <property type="entry name" value="TPR-like"/>
    <property type="match status" value="6"/>
</dbReference>
<evidence type="ECO:0000256" key="4">
    <source>
        <dbReference type="SAM" id="SignalP"/>
    </source>
</evidence>
<dbReference type="Gene3D" id="1.25.40.10">
    <property type="entry name" value="Tetratricopeptide repeat domain"/>
    <property type="match status" value="8"/>
</dbReference>
<dbReference type="Pfam" id="PF13424">
    <property type="entry name" value="TPR_12"/>
    <property type="match status" value="1"/>
</dbReference>
<dbReference type="InterPro" id="IPR050498">
    <property type="entry name" value="Ycf3"/>
</dbReference>
<proteinExistence type="predicted"/>
<dbReference type="Proteomes" id="UP000285864">
    <property type="component" value="Unassembled WGS sequence"/>
</dbReference>
<dbReference type="Pfam" id="PF13181">
    <property type="entry name" value="TPR_8"/>
    <property type="match status" value="2"/>
</dbReference>
<dbReference type="InterPro" id="IPR011990">
    <property type="entry name" value="TPR-like_helical_dom_sf"/>
</dbReference>
<reference evidence="5 6" key="1">
    <citation type="submission" date="2018-08" db="EMBL/GenBank/DDBJ databases">
        <title>A genome reference for cultivated species of the human gut microbiota.</title>
        <authorList>
            <person name="Zou Y."/>
            <person name="Xue W."/>
            <person name="Luo G."/>
        </authorList>
    </citation>
    <scope>NUCLEOTIDE SEQUENCE [LARGE SCALE GENOMIC DNA]</scope>
    <source>
        <strain evidence="5 6">AF24-2</strain>
    </source>
</reference>
<dbReference type="GO" id="GO:0009279">
    <property type="term" value="C:cell outer membrane"/>
    <property type="evidence" value="ECO:0007669"/>
    <property type="project" value="TreeGrafter"/>
</dbReference>
<feature type="signal peptide" evidence="4">
    <location>
        <begin position="1"/>
        <end position="22"/>
    </location>
</feature>
<evidence type="ECO:0000256" key="1">
    <source>
        <dbReference type="ARBA" id="ARBA00022737"/>
    </source>
</evidence>
<keyword evidence="1" id="KW-0677">Repeat</keyword>
<evidence type="ECO:0000256" key="3">
    <source>
        <dbReference type="PROSITE-ProRule" id="PRU00339"/>
    </source>
</evidence>
<dbReference type="Pfam" id="PF13432">
    <property type="entry name" value="TPR_16"/>
    <property type="match status" value="3"/>
</dbReference>
<dbReference type="PANTHER" id="PTHR44858">
    <property type="entry name" value="TETRATRICOPEPTIDE REPEAT PROTEIN 6"/>
    <property type="match status" value="1"/>
</dbReference>
<dbReference type="AlphaFoldDB" id="A0A412GXQ2"/>
<organism evidence="5 6">
    <name type="scientific">Phocaeicola coprocola</name>
    <dbReference type="NCBI Taxonomy" id="310298"/>
    <lineage>
        <taxon>Bacteria</taxon>
        <taxon>Pseudomonadati</taxon>
        <taxon>Bacteroidota</taxon>
        <taxon>Bacteroidia</taxon>
        <taxon>Bacteroidales</taxon>
        <taxon>Bacteroidaceae</taxon>
        <taxon>Phocaeicola</taxon>
    </lineage>
</organism>
<feature type="repeat" description="TPR" evidence="3">
    <location>
        <begin position="318"/>
        <end position="351"/>
    </location>
</feature>
<sequence length="1007" mass="115178">MKNKKHVWVAGAMCVLPLMGMAQQTEPLTDSRRLFDDGKELFLRRDYAAAQQTLSRFVQQKPQASLADEAAYMIACTSYELKSPDCIKQLEGYLEQYPDSRYANRVQSLIASAYFFQEKYPEAIACFKGCQFDLLADSERDACTLRMGTAYLKMGNLQEAAVWFSILKEVSSEYHIDAVYHLAYIDYVQKQYDKALQGFREAGESSKYAALSPYYIADIHLVRGNYQQARQIASTYLEAYPRQEKAIEMKRICGEACYGLKQYAAAIDYLSAYRSETEEHAERNSLYKLGMSFFYTGVYSEAAAALGEVTTVQDALTQNAYLHMGLAYLQLKERNRARMAFEQASAMNYDRDIKEQAFYNYALCIHETSYSPFAESVTVFERFLNEFPNSVYTEKVNDYLIEVYMNTRSYMAALNSIAKISRPGNRILEAKQKLLFRLGTQAFAQAAFENAIEYFSQSLQLGRYNQQTQADAYYWRGESKYRLEQYGAAASDYRQYLEFAPDRRSTEYGLALYNLGYTAFKQKQYDKALTWFTRCAESGIRLENDVVADVYNRMGDCNFYARRFDAADAQYTQASGYSMSLSDYSLFQQSIIKGLQREYGKKIELLNRLITGFPESQYLDDALYEQGRAFVQLEDNDNAVKRYSLLVQRYPESPLSRRAANEIGLLYYQNDKYNEAIAAYKKVISTYPGSEEARLAQRDLKSIYIDLNRVDDYMAFVSTIPGGANFDVNERDSLTYVAAERVYMRGNITEAKNSFVRYLQSFPQGAFSVDAHYYLGLIDYNEKNYTGAVSHLDKVIEYPDNKFSGEAMAMCADIAYREKEYEKSLGLYKRMADRAVSQEERVTARTGAMRSAWMVKDYQEIISVASGLIAESKLAPELANEAHCYRAKALLAEGQNKEAAGDLAVLAKDTRNVYGAEAKYLLAQLYFDNGETGKAEKEVLDYIEVSTPHAYWLARSFVLLSDVYMKLGRNLDAKQYLLSLQQNYQADDDIAEMIETRLAKLNKGSKQ</sequence>
<feature type="repeat" description="TPR" evidence="3">
    <location>
        <begin position="620"/>
        <end position="653"/>
    </location>
</feature>
<evidence type="ECO:0000313" key="5">
    <source>
        <dbReference type="EMBL" id="RGR99755.1"/>
    </source>
</evidence>
<feature type="repeat" description="TPR" evidence="3">
    <location>
        <begin position="432"/>
        <end position="465"/>
    </location>
</feature>
<protein>
    <submittedName>
        <fullName evidence="5">Outer membrane protein assembly factor BamD</fullName>
    </submittedName>
</protein>
<dbReference type="EMBL" id="QRUU01000004">
    <property type="protein sequence ID" value="RGR99755.1"/>
    <property type="molecule type" value="Genomic_DNA"/>
</dbReference>
<keyword evidence="6" id="KW-1185">Reference proteome</keyword>
<feature type="repeat" description="TPR" evidence="3">
    <location>
        <begin position="470"/>
        <end position="503"/>
    </location>
</feature>